<dbReference type="AlphaFoldDB" id="A0A433T743"/>
<name>A0A433T743_ELYCH</name>
<evidence type="ECO:0000313" key="4">
    <source>
        <dbReference type="Proteomes" id="UP000271974"/>
    </source>
</evidence>
<feature type="region of interest" description="Disordered" evidence="1">
    <location>
        <begin position="82"/>
        <end position="115"/>
    </location>
</feature>
<keyword evidence="2" id="KW-0472">Membrane</keyword>
<dbReference type="EMBL" id="RQTK01000581">
    <property type="protein sequence ID" value="RUS77435.1"/>
    <property type="molecule type" value="Genomic_DNA"/>
</dbReference>
<dbReference type="Proteomes" id="UP000271974">
    <property type="component" value="Unassembled WGS sequence"/>
</dbReference>
<dbReference type="OrthoDB" id="6131345at2759"/>
<evidence type="ECO:0000313" key="3">
    <source>
        <dbReference type="EMBL" id="RUS77435.1"/>
    </source>
</evidence>
<proteinExistence type="predicted"/>
<evidence type="ECO:0000256" key="1">
    <source>
        <dbReference type="SAM" id="MobiDB-lite"/>
    </source>
</evidence>
<feature type="transmembrane region" description="Helical" evidence="2">
    <location>
        <begin position="53"/>
        <end position="77"/>
    </location>
</feature>
<comment type="caution">
    <text evidence="3">The sequence shown here is derived from an EMBL/GenBank/DDBJ whole genome shotgun (WGS) entry which is preliminary data.</text>
</comment>
<accession>A0A433T743</accession>
<sequence>MTSPVFCCKLDGKFPDITVPSNLDCASAPNATTSNYMSGCYEAVEDYVMGYRIAMIVGVALLITCQFLDITTACILYQDSKKEENAKKKAKKDEKLDAKEKSKIWTIKPRNKVNP</sequence>
<evidence type="ECO:0008006" key="5">
    <source>
        <dbReference type="Google" id="ProtNLM"/>
    </source>
</evidence>
<organism evidence="3 4">
    <name type="scientific">Elysia chlorotica</name>
    <name type="common">Eastern emerald elysia</name>
    <name type="synonym">Sea slug</name>
    <dbReference type="NCBI Taxonomy" id="188477"/>
    <lineage>
        <taxon>Eukaryota</taxon>
        <taxon>Metazoa</taxon>
        <taxon>Spiralia</taxon>
        <taxon>Lophotrochozoa</taxon>
        <taxon>Mollusca</taxon>
        <taxon>Gastropoda</taxon>
        <taxon>Heterobranchia</taxon>
        <taxon>Euthyneura</taxon>
        <taxon>Panpulmonata</taxon>
        <taxon>Sacoglossa</taxon>
        <taxon>Placobranchoidea</taxon>
        <taxon>Plakobranchidae</taxon>
        <taxon>Elysia</taxon>
    </lineage>
</organism>
<gene>
    <name evidence="3" type="ORF">EGW08_014813</name>
</gene>
<evidence type="ECO:0000256" key="2">
    <source>
        <dbReference type="SAM" id="Phobius"/>
    </source>
</evidence>
<keyword evidence="4" id="KW-1185">Reference proteome</keyword>
<keyword evidence="2" id="KW-1133">Transmembrane helix</keyword>
<feature type="compositionally biased region" description="Basic and acidic residues" evidence="1">
    <location>
        <begin position="82"/>
        <end position="103"/>
    </location>
</feature>
<reference evidence="3 4" key="1">
    <citation type="submission" date="2019-01" db="EMBL/GenBank/DDBJ databases">
        <title>A draft genome assembly of the solar-powered sea slug Elysia chlorotica.</title>
        <authorList>
            <person name="Cai H."/>
            <person name="Li Q."/>
            <person name="Fang X."/>
            <person name="Li J."/>
            <person name="Curtis N.E."/>
            <person name="Altenburger A."/>
            <person name="Shibata T."/>
            <person name="Feng M."/>
            <person name="Maeda T."/>
            <person name="Schwartz J.A."/>
            <person name="Shigenobu S."/>
            <person name="Lundholm N."/>
            <person name="Nishiyama T."/>
            <person name="Yang H."/>
            <person name="Hasebe M."/>
            <person name="Li S."/>
            <person name="Pierce S.K."/>
            <person name="Wang J."/>
        </authorList>
    </citation>
    <scope>NUCLEOTIDE SEQUENCE [LARGE SCALE GENOMIC DNA]</scope>
    <source>
        <strain evidence="3">EC2010</strain>
        <tissue evidence="3">Whole organism of an adult</tissue>
    </source>
</reference>
<keyword evidence="2" id="KW-0812">Transmembrane</keyword>
<protein>
    <recommendedName>
        <fullName evidence="5">Tetraspanin</fullName>
    </recommendedName>
</protein>